<dbReference type="Pfam" id="PF01753">
    <property type="entry name" value="zf-MYND"/>
    <property type="match status" value="1"/>
</dbReference>
<proteinExistence type="predicted"/>
<dbReference type="EMBL" id="ML119648">
    <property type="protein sequence ID" value="RPA86841.1"/>
    <property type="molecule type" value="Genomic_DNA"/>
</dbReference>
<organism evidence="6 7">
    <name type="scientific">Ascobolus immersus RN42</name>
    <dbReference type="NCBI Taxonomy" id="1160509"/>
    <lineage>
        <taxon>Eukaryota</taxon>
        <taxon>Fungi</taxon>
        <taxon>Dikarya</taxon>
        <taxon>Ascomycota</taxon>
        <taxon>Pezizomycotina</taxon>
        <taxon>Pezizomycetes</taxon>
        <taxon>Pezizales</taxon>
        <taxon>Ascobolaceae</taxon>
        <taxon>Ascobolus</taxon>
    </lineage>
</organism>
<protein>
    <recommendedName>
        <fullName evidence="5">MYND-type domain-containing protein</fullName>
    </recommendedName>
</protein>
<evidence type="ECO:0000256" key="1">
    <source>
        <dbReference type="ARBA" id="ARBA00022723"/>
    </source>
</evidence>
<dbReference type="AlphaFoldDB" id="A0A3N4IRJ2"/>
<evidence type="ECO:0000313" key="7">
    <source>
        <dbReference type="Proteomes" id="UP000275078"/>
    </source>
</evidence>
<dbReference type="Gene3D" id="6.10.140.2220">
    <property type="match status" value="1"/>
</dbReference>
<dbReference type="PROSITE" id="PS50865">
    <property type="entry name" value="ZF_MYND_2"/>
    <property type="match status" value="1"/>
</dbReference>
<dbReference type="STRING" id="1160509.A0A3N4IRJ2"/>
<accession>A0A3N4IRJ2</accession>
<reference evidence="6 7" key="1">
    <citation type="journal article" date="2018" name="Nat. Ecol. Evol.">
        <title>Pezizomycetes genomes reveal the molecular basis of ectomycorrhizal truffle lifestyle.</title>
        <authorList>
            <person name="Murat C."/>
            <person name="Payen T."/>
            <person name="Noel B."/>
            <person name="Kuo A."/>
            <person name="Morin E."/>
            <person name="Chen J."/>
            <person name="Kohler A."/>
            <person name="Krizsan K."/>
            <person name="Balestrini R."/>
            <person name="Da Silva C."/>
            <person name="Montanini B."/>
            <person name="Hainaut M."/>
            <person name="Levati E."/>
            <person name="Barry K.W."/>
            <person name="Belfiori B."/>
            <person name="Cichocki N."/>
            <person name="Clum A."/>
            <person name="Dockter R.B."/>
            <person name="Fauchery L."/>
            <person name="Guy J."/>
            <person name="Iotti M."/>
            <person name="Le Tacon F."/>
            <person name="Lindquist E.A."/>
            <person name="Lipzen A."/>
            <person name="Malagnac F."/>
            <person name="Mello A."/>
            <person name="Molinier V."/>
            <person name="Miyauchi S."/>
            <person name="Poulain J."/>
            <person name="Riccioni C."/>
            <person name="Rubini A."/>
            <person name="Sitrit Y."/>
            <person name="Splivallo R."/>
            <person name="Traeger S."/>
            <person name="Wang M."/>
            <person name="Zifcakova L."/>
            <person name="Wipf D."/>
            <person name="Zambonelli A."/>
            <person name="Paolocci F."/>
            <person name="Nowrousian M."/>
            <person name="Ottonello S."/>
            <person name="Baldrian P."/>
            <person name="Spatafora J.W."/>
            <person name="Henrissat B."/>
            <person name="Nagy L.G."/>
            <person name="Aury J.M."/>
            <person name="Wincker P."/>
            <person name="Grigoriev I.V."/>
            <person name="Bonfante P."/>
            <person name="Martin F.M."/>
        </authorList>
    </citation>
    <scope>NUCLEOTIDE SEQUENCE [LARGE SCALE GENOMIC DNA]</scope>
    <source>
        <strain evidence="6 7">RN42</strain>
    </source>
</reference>
<dbReference type="InterPro" id="IPR002893">
    <property type="entry name" value="Znf_MYND"/>
</dbReference>
<dbReference type="Proteomes" id="UP000275078">
    <property type="component" value="Unassembled WGS sequence"/>
</dbReference>
<dbReference type="GO" id="GO:0008270">
    <property type="term" value="F:zinc ion binding"/>
    <property type="evidence" value="ECO:0007669"/>
    <property type="project" value="UniProtKB-KW"/>
</dbReference>
<evidence type="ECO:0000256" key="4">
    <source>
        <dbReference type="PROSITE-ProRule" id="PRU00134"/>
    </source>
</evidence>
<keyword evidence="1" id="KW-0479">Metal-binding</keyword>
<evidence type="ECO:0000313" key="6">
    <source>
        <dbReference type="EMBL" id="RPA86841.1"/>
    </source>
</evidence>
<keyword evidence="7" id="KW-1185">Reference proteome</keyword>
<evidence type="ECO:0000259" key="5">
    <source>
        <dbReference type="PROSITE" id="PS50865"/>
    </source>
</evidence>
<feature type="domain" description="MYND-type" evidence="5">
    <location>
        <begin position="144"/>
        <end position="198"/>
    </location>
</feature>
<dbReference type="SUPFAM" id="SSF144232">
    <property type="entry name" value="HIT/MYND zinc finger-like"/>
    <property type="match status" value="1"/>
</dbReference>
<sequence length="229" mass="26195">MASDLPSGSLWNSESFPHFDNIPEEHDTDNIDHHTAFIGEIKRDASLGRLTLMVTDGKVASEKNIPVAFYDHSNGAVWSPLAKVGHTVVILYPETKKHHFLDGQEGFRINEEDMKHVRIFPYDRMGLLTASDVFFSITTKPKQCQNCAVPELTPWNPNYVPDPSEKDKKLLACGRCRVIKYCNKECQTAHWGQHKKYCRQLADVQWFTRKDWDKVASTADGKPVLFQFE</sequence>
<keyword evidence="3" id="KW-0862">Zinc</keyword>
<gene>
    <name evidence="6" type="ORF">BJ508DRAFT_357920</name>
</gene>
<dbReference type="OrthoDB" id="265717at2759"/>
<evidence type="ECO:0000256" key="3">
    <source>
        <dbReference type="ARBA" id="ARBA00022833"/>
    </source>
</evidence>
<evidence type="ECO:0000256" key="2">
    <source>
        <dbReference type="ARBA" id="ARBA00022771"/>
    </source>
</evidence>
<name>A0A3N4IRJ2_ASCIM</name>
<keyword evidence="2 4" id="KW-0863">Zinc-finger</keyword>